<dbReference type="PROSITE" id="PS51318">
    <property type="entry name" value="TAT"/>
    <property type="match status" value="1"/>
</dbReference>
<keyword evidence="1" id="KW-0732">Signal</keyword>
<dbReference type="GO" id="GO:0004035">
    <property type="term" value="F:alkaline phosphatase activity"/>
    <property type="evidence" value="ECO:0007669"/>
    <property type="project" value="UniProtKB-EC"/>
</dbReference>
<reference evidence="4 5" key="1">
    <citation type="submission" date="2020-08" db="EMBL/GenBank/DDBJ databases">
        <title>Sequencing the genomes of 1000 actinobacteria strains.</title>
        <authorList>
            <person name="Klenk H.-P."/>
        </authorList>
    </citation>
    <scope>NUCLEOTIDE SEQUENCE [LARGE SCALE GENOMIC DNA]</scope>
    <source>
        <strain evidence="4 5">DSM 45486</strain>
    </source>
</reference>
<dbReference type="AlphaFoldDB" id="A0A7W9HFL3"/>
<dbReference type="InterPro" id="IPR032093">
    <property type="entry name" value="PhoD_N"/>
</dbReference>
<dbReference type="Gene3D" id="3.60.21.70">
    <property type="entry name" value="PhoD-like phosphatase"/>
    <property type="match status" value="1"/>
</dbReference>
<evidence type="ECO:0000256" key="1">
    <source>
        <dbReference type="SAM" id="SignalP"/>
    </source>
</evidence>
<dbReference type="Pfam" id="PF16655">
    <property type="entry name" value="PhoD_N"/>
    <property type="match status" value="1"/>
</dbReference>
<dbReference type="EC" id="3.1.3.1" evidence="4"/>
<sequence length="512" mass="56295">MRNVHRRTFILGGAAAASSIALPSAGATGVPATATSLPHDPFQLGVASGDPSADGFVLWTRLAPAPLNPDGRGGMPSSNVDVQWQVATDGNFANVVASGTTTATPASAHSVHVEVSGLDHSRFYHYRFRTDTTPSYLSPAGRTRTAPGPGVLANQLRFAVASCSHWEESWFHAFQQIADDSPDLVLFLGDYIYEFSTDKTTNVREYVDWGTDVVDTLAEYRLRYAQHRTDPALRAAHAAAPWAVVLDDHEVKNNWNNSTPSVSQRAQAFQAWYENMPVRAAQKPAGGTMTMHRRLGWGSLARFHMLDTRQYRSPQSVPDCNDGTRRMISANQEQWLLDGLATRPATWDFLGQQVFFADRDSDRDPNTCNGDDSWDGYRAQRSRISAGWVERGVPNPVVLTGDVHRHWAADLLANPYDPDSAHIGVELVATSVSSGGPYADPNNPNPRLPGHLPYVKYLHDRRGYIRCTATSEQVTAEFMQLSSTTEPDFAKVSVSPHARFVVPEGEKRLLRG</sequence>
<feature type="domain" description="Phospholipase D N-terminal" evidence="3">
    <location>
        <begin position="44"/>
        <end position="145"/>
    </location>
</feature>
<gene>
    <name evidence="4" type="ORF">F4560_001120</name>
</gene>
<feature type="chain" id="PRO_5038409454" evidence="1">
    <location>
        <begin position="28"/>
        <end position="512"/>
    </location>
</feature>
<protein>
    <submittedName>
        <fullName evidence="4">Alkaline phosphatase D</fullName>
        <ecNumber evidence="4">3.1.3.1</ecNumber>
    </submittedName>
</protein>
<dbReference type="Pfam" id="PF09423">
    <property type="entry name" value="PhoD"/>
    <property type="match status" value="1"/>
</dbReference>
<dbReference type="InterPro" id="IPR006311">
    <property type="entry name" value="TAT_signal"/>
</dbReference>
<dbReference type="EMBL" id="JACHMO010000001">
    <property type="protein sequence ID" value="MBB5801352.1"/>
    <property type="molecule type" value="Genomic_DNA"/>
</dbReference>
<accession>A0A7W9HFL3</accession>
<proteinExistence type="predicted"/>
<dbReference type="CDD" id="cd07389">
    <property type="entry name" value="MPP_PhoD"/>
    <property type="match status" value="1"/>
</dbReference>
<evidence type="ECO:0000313" key="5">
    <source>
        <dbReference type="Proteomes" id="UP000552097"/>
    </source>
</evidence>
<evidence type="ECO:0000259" key="3">
    <source>
        <dbReference type="Pfam" id="PF16655"/>
    </source>
</evidence>
<keyword evidence="5" id="KW-1185">Reference proteome</keyword>
<dbReference type="PANTHER" id="PTHR43606:SF2">
    <property type="entry name" value="ALKALINE PHOSPHATASE FAMILY PROTEIN (AFU_ORTHOLOGUE AFUA_5G03860)"/>
    <property type="match status" value="1"/>
</dbReference>
<keyword evidence="4" id="KW-0378">Hydrolase</keyword>
<feature type="domain" description="PhoD-like phosphatase metallophosphatase" evidence="2">
    <location>
        <begin position="158"/>
        <end position="478"/>
    </location>
</feature>
<dbReference type="InterPro" id="IPR038607">
    <property type="entry name" value="PhoD-like_sf"/>
</dbReference>
<dbReference type="InterPro" id="IPR029052">
    <property type="entry name" value="Metallo-depent_PP-like"/>
</dbReference>
<comment type="caution">
    <text evidence="4">The sequence shown here is derived from an EMBL/GenBank/DDBJ whole genome shotgun (WGS) entry which is preliminary data.</text>
</comment>
<dbReference type="RefSeq" id="WP_184917062.1">
    <property type="nucleotide sequence ID" value="NZ_JACHMO010000001.1"/>
</dbReference>
<dbReference type="PANTHER" id="PTHR43606">
    <property type="entry name" value="PHOSPHATASE, PUTATIVE (AFU_ORTHOLOGUE AFUA_6G08710)-RELATED"/>
    <property type="match status" value="1"/>
</dbReference>
<dbReference type="InterPro" id="IPR018946">
    <property type="entry name" value="PhoD-like_MPP"/>
</dbReference>
<dbReference type="Proteomes" id="UP000552097">
    <property type="component" value="Unassembled WGS sequence"/>
</dbReference>
<dbReference type="InterPro" id="IPR052900">
    <property type="entry name" value="Phospholipid_Metab_Enz"/>
</dbReference>
<name>A0A7W9HFL3_9PSEU</name>
<organism evidence="4 5">
    <name type="scientific">Saccharothrix ecbatanensis</name>
    <dbReference type="NCBI Taxonomy" id="1105145"/>
    <lineage>
        <taxon>Bacteria</taxon>
        <taxon>Bacillati</taxon>
        <taxon>Actinomycetota</taxon>
        <taxon>Actinomycetes</taxon>
        <taxon>Pseudonocardiales</taxon>
        <taxon>Pseudonocardiaceae</taxon>
        <taxon>Saccharothrix</taxon>
    </lineage>
</organism>
<dbReference type="Gene3D" id="2.60.40.380">
    <property type="entry name" value="Purple acid phosphatase-like, N-terminal"/>
    <property type="match status" value="1"/>
</dbReference>
<feature type="signal peptide" evidence="1">
    <location>
        <begin position="1"/>
        <end position="27"/>
    </location>
</feature>
<evidence type="ECO:0000313" key="4">
    <source>
        <dbReference type="EMBL" id="MBB5801352.1"/>
    </source>
</evidence>
<evidence type="ECO:0000259" key="2">
    <source>
        <dbReference type="Pfam" id="PF09423"/>
    </source>
</evidence>
<dbReference type="SUPFAM" id="SSF56300">
    <property type="entry name" value="Metallo-dependent phosphatases"/>
    <property type="match status" value="1"/>
</dbReference>